<keyword evidence="1" id="KW-1003">Cell membrane</keyword>
<dbReference type="InterPro" id="IPR002696">
    <property type="entry name" value="Membr_insert_effic_factor_YidD"/>
</dbReference>
<comment type="caution">
    <text evidence="2">The sequence shown here is derived from an EMBL/GenBank/DDBJ whole genome shotgun (WGS) entry which is preliminary data.</text>
</comment>
<comment type="subcellular location">
    <subcellularLocation>
        <location evidence="1">Cell membrane</location>
        <topology evidence="1">Peripheral membrane protein</topology>
        <orientation evidence="1">Cytoplasmic side</orientation>
    </subcellularLocation>
</comment>
<sequence>MFKRISLFLIEAYQTYFRWALPPACRFIPSCSEYTKQAIVKYGLIKGGFKGLIRISSCHPFSGKAGYDPLD</sequence>
<dbReference type="PANTHER" id="PTHR33383">
    <property type="entry name" value="MEMBRANE PROTEIN INSERTION EFFICIENCY FACTOR-RELATED"/>
    <property type="match status" value="1"/>
</dbReference>
<evidence type="ECO:0000256" key="1">
    <source>
        <dbReference type="HAMAP-Rule" id="MF_00386"/>
    </source>
</evidence>
<reference evidence="2 3" key="1">
    <citation type="submission" date="2017-09" db="EMBL/GenBank/DDBJ databases">
        <title>Depth-based differentiation of microbial function through sediment-hosted aquifers and enrichment of novel symbionts in the deep terrestrial subsurface.</title>
        <authorList>
            <person name="Probst A.J."/>
            <person name="Ladd B."/>
            <person name="Jarett J.K."/>
            <person name="Geller-Mcgrath D.E."/>
            <person name="Sieber C.M."/>
            <person name="Emerson J.B."/>
            <person name="Anantharaman K."/>
            <person name="Thomas B.C."/>
            <person name="Malmstrom R."/>
            <person name="Stieglmeier M."/>
            <person name="Klingl A."/>
            <person name="Woyke T."/>
            <person name="Ryan C.M."/>
            <person name="Banfield J.F."/>
        </authorList>
    </citation>
    <scope>NUCLEOTIDE SEQUENCE [LARGE SCALE GENOMIC DNA]</scope>
    <source>
        <strain evidence="2">CG23_combo_of_CG06-09_8_20_14_all_41_10</strain>
    </source>
</reference>
<gene>
    <name evidence="2" type="primary">yidD</name>
    <name evidence="2" type="ORF">COX41_01380</name>
</gene>
<dbReference type="AlphaFoldDB" id="A0A2G9YKH8"/>
<comment type="similarity">
    <text evidence="1">Belongs to the UPF0161 family.</text>
</comment>
<dbReference type="Proteomes" id="UP000231292">
    <property type="component" value="Unassembled WGS sequence"/>
</dbReference>
<dbReference type="HAMAP" id="MF_00386">
    <property type="entry name" value="UPF0161_YidD"/>
    <property type="match status" value="1"/>
</dbReference>
<organism evidence="2 3">
    <name type="scientific">Candidatus Sherwoodlollariibacterium unditelluris</name>
    <dbReference type="NCBI Taxonomy" id="1974757"/>
    <lineage>
        <taxon>Bacteria</taxon>
        <taxon>Pseudomonadati</taxon>
        <taxon>Candidatus Omnitrophota</taxon>
        <taxon>Candidatus Sherwoodlollariibacterium</taxon>
    </lineage>
</organism>
<dbReference type="NCBIfam" id="TIGR00278">
    <property type="entry name" value="membrane protein insertion efficiency factor YidD"/>
    <property type="match status" value="1"/>
</dbReference>
<name>A0A2G9YKH8_9BACT</name>
<evidence type="ECO:0000313" key="3">
    <source>
        <dbReference type="Proteomes" id="UP000231292"/>
    </source>
</evidence>
<dbReference type="EMBL" id="PCRK01000025">
    <property type="protein sequence ID" value="PIP19734.1"/>
    <property type="molecule type" value="Genomic_DNA"/>
</dbReference>
<dbReference type="Pfam" id="PF01809">
    <property type="entry name" value="YidD"/>
    <property type="match status" value="1"/>
</dbReference>
<dbReference type="PANTHER" id="PTHR33383:SF1">
    <property type="entry name" value="MEMBRANE PROTEIN INSERTION EFFICIENCY FACTOR-RELATED"/>
    <property type="match status" value="1"/>
</dbReference>
<comment type="function">
    <text evidence="1">Could be involved in insertion of integral membrane proteins into the membrane.</text>
</comment>
<keyword evidence="1" id="KW-0472">Membrane</keyword>
<evidence type="ECO:0000313" key="2">
    <source>
        <dbReference type="EMBL" id="PIP19734.1"/>
    </source>
</evidence>
<proteinExistence type="inferred from homology"/>
<dbReference type="SMART" id="SM01234">
    <property type="entry name" value="Haemolytic"/>
    <property type="match status" value="1"/>
</dbReference>
<dbReference type="GO" id="GO:0005886">
    <property type="term" value="C:plasma membrane"/>
    <property type="evidence" value="ECO:0007669"/>
    <property type="project" value="UniProtKB-SubCell"/>
</dbReference>
<accession>A0A2G9YKH8</accession>
<protein>
    <recommendedName>
        <fullName evidence="1">Putative membrane protein insertion efficiency factor</fullName>
    </recommendedName>
</protein>